<comment type="caution">
    <text evidence="6">The sequence shown here is derived from an EMBL/GenBank/DDBJ whole genome shotgun (WGS) entry which is preliminary data.</text>
</comment>
<dbReference type="PRINTS" id="PR00368">
    <property type="entry name" value="FADPNR"/>
</dbReference>
<evidence type="ECO:0000256" key="4">
    <source>
        <dbReference type="ARBA" id="ARBA00023002"/>
    </source>
</evidence>
<dbReference type="Pfam" id="PF07992">
    <property type="entry name" value="Pyr_redox_2"/>
    <property type="match status" value="1"/>
</dbReference>
<dbReference type="Gene3D" id="3.50.50.60">
    <property type="entry name" value="FAD/NAD(P)-binding domain"/>
    <property type="match status" value="2"/>
</dbReference>
<dbReference type="EMBL" id="NZEX01000161">
    <property type="protein sequence ID" value="MAH64448.1"/>
    <property type="molecule type" value="Genomic_DNA"/>
</dbReference>
<dbReference type="Proteomes" id="UP000226525">
    <property type="component" value="Unassembled WGS sequence"/>
</dbReference>
<protein>
    <submittedName>
        <fullName evidence="6">Ferredoxin reductase</fullName>
    </submittedName>
</protein>
<evidence type="ECO:0000313" key="6">
    <source>
        <dbReference type="EMBL" id="MAH64448.1"/>
    </source>
</evidence>
<proteinExistence type="predicted"/>
<reference evidence="7" key="1">
    <citation type="submission" date="2017-09" db="EMBL/GenBank/DDBJ databases">
        <title>The Reconstruction of 2,631 Draft Metagenome-Assembled Genomes from the Global Oceans.</title>
        <authorList>
            <person name="Tully B.J."/>
            <person name="Graham E.D."/>
            <person name="Heidelberg J.F."/>
        </authorList>
    </citation>
    <scope>NUCLEOTIDE SEQUENCE [LARGE SCALE GENOMIC DNA]</scope>
</reference>
<dbReference type="InterPro" id="IPR050446">
    <property type="entry name" value="FAD-oxidoreductase/Apoptosis"/>
</dbReference>
<comment type="cofactor">
    <cofactor evidence="1">
        <name>FAD</name>
        <dbReference type="ChEBI" id="CHEBI:57692"/>
    </cofactor>
</comment>
<sequence>MNSLKIIGAGEAGTRAALHLRETGWDGEVTLIGQEPYIPYERPPLSKTLLTKGIIPPALVSKEKLEELCINFSNNTLVNEIDRPSRCLILENDVVLPYQNLLIATGASARKLTCPGSEHALVLRNLEDSLVLRSLLIPKKHLILIGAGFIGLELAAGARMDGCRVTVLEAASRVLGRAVPAEVTEVIANEHQQQGVEIICNVQLEQIQLLGDGYVVQLAEDKSIQGDFVVAGIGAIPEIALAEAAGLQTENGILVDSFMQTSDPNIYAAGDCCSFPHPLYGRQRMRLEMWRCAREQAKCAVQNMIDTPQEFSTVP</sequence>
<evidence type="ECO:0000256" key="1">
    <source>
        <dbReference type="ARBA" id="ARBA00001974"/>
    </source>
</evidence>
<dbReference type="PANTHER" id="PTHR43557">
    <property type="entry name" value="APOPTOSIS-INDUCING FACTOR 1"/>
    <property type="match status" value="1"/>
</dbReference>
<evidence type="ECO:0000256" key="2">
    <source>
        <dbReference type="ARBA" id="ARBA00022630"/>
    </source>
</evidence>
<dbReference type="GO" id="GO:0016651">
    <property type="term" value="F:oxidoreductase activity, acting on NAD(P)H"/>
    <property type="evidence" value="ECO:0007669"/>
    <property type="project" value="TreeGrafter"/>
</dbReference>
<keyword evidence="2" id="KW-0285">Flavoprotein</keyword>
<dbReference type="SUPFAM" id="SSF51905">
    <property type="entry name" value="FAD/NAD(P)-binding domain"/>
    <property type="match status" value="1"/>
</dbReference>
<accession>A0A2D6YMM1</accession>
<organism evidence="6 7">
    <name type="scientific">SAR324 cluster bacterium</name>
    <dbReference type="NCBI Taxonomy" id="2024889"/>
    <lineage>
        <taxon>Bacteria</taxon>
        <taxon>Deltaproteobacteria</taxon>
        <taxon>SAR324 cluster</taxon>
    </lineage>
</organism>
<gene>
    <name evidence="6" type="ORF">CMN54_13580</name>
</gene>
<feature type="domain" description="FAD/NAD(P)-binding" evidence="5">
    <location>
        <begin position="6"/>
        <end position="297"/>
    </location>
</feature>
<evidence type="ECO:0000313" key="7">
    <source>
        <dbReference type="Proteomes" id="UP000226525"/>
    </source>
</evidence>
<dbReference type="InterPro" id="IPR036188">
    <property type="entry name" value="FAD/NAD-bd_sf"/>
</dbReference>
<dbReference type="GO" id="GO:0005737">
    <property type="term" value="C:cytoplasm"/>
    <property type="evidence" value="ECO:0007669"/>
    <property type="project" value="TreeGrafter"/>
</dbReference>
<dbReference type="InterPro" id="IPR023753">
    <property type="entry name" value="FAD/NAD-binding_dom"/>
</dbReference>
<name>A0A2D6YMM1_9DELT</name>
<dbReference type="PRINTS" id="PR00469">
    <property type="entry name" value="PNDRDTASEII"/>
</dbReference>
<evidence type="ECO:0000256" key="3">
    <source>
        <dbReference type="ARBA" id="ARBA00022827"/>
    </source>
</evidence>
<keyword evidence="3" id="KW-0274">FAD</keyword>
<keyword evidence="4" id="KW-0560">Oxidoreductase</keyword>
<dbReference type="PANTHER" id="PTHR43557:SF2">
    <property type="entry name" value="RIESKE DOMAIN-CONTAINING PROTEIN-RELATED"/>
    <property type="match status" value="1"/>
</dbReference>
<dbReference type="AlphaFoldDB" id="A0A2D6YMM1"/>
<evidence type="ECO:0000259" key="5">
    <source>
        <dbReference type="Pfam" id="PF07992"/>
    </source>
</evidence>